<evidence type="ECO:0000313" key="2">
    <source>
        <dbReference type="Proteomes" id="UP000447355"/>
    </source>
</evidence>
<protein>
    <submittedName>
        <fullName evidence="1">Uncharacterized protein</fullName>
    </submittedName>
</protein>
<sequence length="259" mass="28812">MLNENSNSRTTCFDQQAASFIASSEREVCMAMDITHLMQAFGGKLVDASAIKFYVQRERGYIGTWENGGMVDYSAQVLECDEFKMKLLSKEAANPHTFALMDAACDAIPAAHEKLNVYLFFPFKGTEGRQVTIHAGNQLYWIKGGRLLASGSVCEMYLSELIVLSNGLIIPATATRDQHDFAPIKLSAKAPANCQSEVKNLAAYASQMKRYKENWAARVEHKNGIRALPFISVQIAEEFMEDMIPNLDLAAAARKKLRK</sequence>
<gene>
    <name evidence="1" type="ORF">GTP90_21795</name>
</gene>
<dbReference type="RefSeq" id="WP_161085510.1">
    <property type="nucleotide sequence ID" value="NZ_WWCX01000046.1"/>
</dbReference>
<dbReference type="EMBL" id="WWCX01000046">
    <property type="protein sequence ID" value="MYM96495.1"/>
    <property type="molecule type" value="Genomic_DNA"/>
</dbReference>
<dbReference type="Proteomes" id="UP000447355">
    <property type="component" value="Unassembled WGS sequence"/>
</dbReference>
<dbReference type="AlphaFoldDB" id="A0A845GS56"/>
<accession>A0A845GS56</accession>
<organism evidence="1 2">
    <name type="scientific">Duganella vulcania</name>
    <dbReference type="NCBI Taxonomy" id="2692166"/>
    <lineage>
        <taxon>Bacteria</taxon>
        <taxon>Pseudomonadati</taxon>
        <taxon>Pseudomonadota</taxon>
        <taxon>Betaproteobacteria</taxon>
        <taxon>Burkholderiales</taxon>
        <taxon>Oxalobacteraceae</taxon>
        <taxon>Telluria group</taxon>
        <taxon>Duganella</taxon>
    </lineage>
</organism>
<proteinExistence type="predicted"/>
<comment type="caution">
    <text evidence="1">The sequence shown here is derived from an EMBL/GenBank/DDBJ whole genome shotgun (WGS) entry which is preliminary data.</text>
</comment>
<name>A0A845GS56_9BURK</name>
<reference evidence="1" key="1">
    <citation type="submission" date="2019-12" db="EMBL/GenBank/DDBJ databases">
        <title>Novel species isolated from a subtropical stream in China.</title>
        <authorList>
            <person name="Lu H."/>
        </authorList>
    </citation>
    <scope>NUCLEOTIDE SEQUENCE [LARGE SCALE GENOMIC DNA]</scope>
    <source>
        <strain evidence="1">FT81W</strain>
    </source>
</reference>
<evidence type="ECO:0000313" key="1">
    <source>
        <dbReference type="EMBL" id="MYM96495.1"/>
    </source>
</evidence>